<reference evidence="1 2" key="1">
    <citation type="submission" date="2021-06" db="EMBL/GenBank/DDBJ databases">
        <title>Caerostris extrusa draft genome.</title>
        <authorList>
            <person name="Kono N."/>
            <person name="Arakawa K."/>
        </authorList>
    </citation>
    <scope>NUCLEOTIDE SEQUENCE [LARGE SCALE GENOMIC DNA]</scope>
</reference>
<organism evidence="1 2">
    <name type="scientific">Caerostris extrusa</name>
    <name type="common">Bark spider</name>
    <name type="synonym">Caerostris bankana</name>
    <dbReference type="NCBI Taxonomy" id="172846"/>
    <lineage>
        <taxon>Eukaryota</taxon>
        <taxon>Metazoa</taxon>
        <taxon>Ecdysozoa</taxon>
        <taxon>Arthropoda</taxon>
        <taxon>Chelicerata</taxon>
        <taxon>Arachnida</taxon>
        <taxon>Araneae</taxon>
        <taxon>Araneomorphae</taxon>
        <taxon>Entelegynae</taxon>
        <taxon>Araneoidea</taxon>
        <taxon>Araneidae</taxon>
        <taxon>Caerostris</taxon>
    </lineage>
</organism>
<protein>
    <submittedName>
        <fullName evidence="1">Uncharacterized protein</fullName>
    </submittedName>
</protein>
<comment type="caution">
    <text evidence="1">The sequence shown here is derived from an EMBL/GenBank/DDBJ whole genome shotgun (WGS) entry which is preliminary data.</text>
</comment>
<evidence type="ECO:0000313" key="1">
    <source>
        <dbReference type="EMBL" id="GIX87003.1"/>
    </source>
</evidence>
<keyword evidence="2" id="KW-1185">Reference proteome</keyword>
<gene>
    <name evidence="1" type="ORF">CEXT_78751</name>
</gene>
<name>A0AAV4NTD5_CAEEX</name>
<dbReference type="AlphaFoldDB" id="A0AAV4NTD5"/>
<evidence type="ECO:0000313" key="2">
    <source>
        <dbReference type="Proteomes" id="UP001054945"/>
    </source>
</evidence>
<proteinExistence type="predicted"/>
<accession>A0AAV4NTD5</accession>
<sequence length="111" mass="12740">MEIAQNNALRVITRGAFQTPIQAMKIQTKIEPLSNHRKIGAPKLVKRLKRQRDFGRTYSPAVHRLKSQPTLINELSTAFVISSNRQPLPELIKFHRYLNLDICNVDLVLPL</sequence>
<dbReference type="Proteomes" id="UP001054945">
    <property type="component" value="Unassembled WGS sequence"/>
</dbReference>
<dbReference type="EMBL" id="BPLR01003637">
    <property type="protein sequence ID" value="GIX87003.1"/>
    <property type="molecule type" value="Genomic_DNA"/>
</dbReference>